<dbReference type="Gene3D" id="3.40.50.790">
    <property type="match status" value="1"/>
</dbReference>
<evidence type="ECO:0000256" key="9">
    <source>
        <dbReference type="ARBA" id="ARBA00035241"/>
    </source>
</evidence>
<evidence type="ECO:0000256" key="7">
    <source>
        <dbReference type="ARBA" id="ARBA00022980"/>
    </source>
</evidence>
<keyword evidence="13" id="KW-1185">Reference proteome</keyword>
<evidence type="ECO:0000256" key="5">
    <source>
        <dbReference type="ARBA" id="ARBA00022845"/>
    </source>
</evidence>
<evidence type="ECO:0000313" key="12">
    <source>
        <dbReference type="EMBL" id="PWN06755.1"/>
    </source>
</evidence>
<dbReference type="GO" id="GO:0015934">
    <property type="term" value="C:large ribosomal subunit"/>
    <property type="evidence" value="ECO:0007669"/>
    <property type="project" value="InterPro"/>
</dbReference>
<dbReference type="InterPro" id="IPR002143">
    <property type="entry name" value="Ribosomal_uL1"/>
</dbReference>
<dbReference type="InterPro" id="IPR023674">
    <property type="entry name" value="Ribosomal_uL1-like"/>
</dbReference>
<name>A0A316TUL5_9BACT</name>
<evidence type="ECO:0000256" key="1">
    <source>
        <dbReference type="ARBA" id="ARBA00010531"/>
    </source>
</evidence>
<accession>A0A316TUL5</accession>
<dbReference type="InterPro" id="IPR023673">
    <property type="entry name" value="Ribosomal_uL1_CS"/>
</dbReference>
<dbReference type="SUPFAM" id="SSF56808">
    <property type="entry name" value="Ribosomal protein L1"/>
    <property type="match status" value="1"/>
</dbReference>
<dbReference type="GO" id="GO:0006412">
    <property type="term" value="P:translation"/>
    <property type="evidence" value="ECO:0007669"/>
    <property type="project" value="UniProtKB-UniRule"/>
</dbReference>
<dbReference type="FunFam" id="3.40.50.790:FF:000001">
    <property type="entry name" value="50S ribosomal protein L1"/>
    <property type="match status" value="1"/>
</dbReference>
<comment type="function">
    <text evidence="10">Protein L1 is also a translational repressor protein, it controls the translation of the L11 operon by binding to its mRNA.</text>
</comment>
<evidence type="ECO:0000256" key="8">
    <source>
        <dbReference type="ARBA" id="ARBA00023274"/>
    </source>
</evidence>
<keyword evidence="3 10" id="KW-0820">tRNA-binding</keyword>
<evidence type="ECO:0000256" key="4">
    <source>
        <dbReference type="ARBA" id="ARBA00022730"/>
    </source>
</evidence>
<dbReference type="RefSeq" id="WP_109645993.1">
    <property type="nucleotide sequence ID" value="NZ_QGGB01000005.1"/>
</dbReference>
<dbReference type="OrthoDB" id="9803740at2"/>
<dbReference type="PROSITE" id="PS01199">
    <property type="entry name" value="RIBOSOMAL_L1"/>
    <property type="match status" value="1"/>
</dbReference>
<evidence type="ECO:0000256" key="11">
    <source>
        <dbReference type="RuleBase" id="RU000659"/>
    </source>
</evidence>
<dbReference type="GO" id="GO:0006417">
    <property type="term" value="P:regulation of translation"/>
    <property type="evidence" value="ECO:0007669"/>
    <property type="project" value="UniProtKB-KW"/>
</dbReference>
<dbReference type="GO" id="GO:0003735">
    <property type="term" value="F:structural constituent of ribosome"/>
    <property type="evidence" value="ECO:0007669"/>
    <property type="project" value="InterPro"/>
</dbReference>
<dbReference type="GO" id="GO:0000049">
    <property type="term" value="F:tRNA binding"/>
    <property type="evidence" value="ECO:0007669"/>
    <property type="project" value="UniProtKB-KW"/>
</dbReference>
<keyword evidence="5 10" id="KW-0810">Translation regulation</keyword>
<organism evidence="12 13">
    <name type="scientific">Rhodohalobacter mucosus</name>
    <dbReference type="NCBI Taxonomy" id="2079485"/>
    <lineage>
        <taxon>Bacteria</taxon>
        <taxon>Pseudomonadati</taxon>
        <taxon>Balneolota</taxon>
        <taxon>Balneolia</taxon>
        <taxon>Balneolales</taxon>
        <taxon>Balneolaceae</taxon>
        <taxon>Rhodohalobacter</taxon>
    </lineage>
</organism>
<keyword evidence="2 10" id="KW-0678">Repressor</keyword>
<dbReference type="EMBL" id="QGGB01000005">
    <property type="protein sequence ID" value="PWN06755.1"/>
    <property type="molecule type" value="Genomic_DNA"/>
</dbReference>
<comment type="caution">
    <text evidence="12">The sequence shown here is derived from an EMBL/GenBank/DDBJ whole genome shotgun (WGS) entry which is preliminary data.</text>
</comment>
<evidence type="ECO:0000256" key="10">
    <source>
        <dbReference type="HAMAP-Rule" id="MF_01318"/>
    </source>
</evidence>
<comment type="subunit">
    <text evidence="10">Part of the 50S ribosomal subunit.</text>
</comment>
<comment type="function">
    <text evidence="10">Binds directly to 23S rRNA. The L1 stalk is quite mobile in the ribosome, and is involved in E site tRNA release.</text>
</comment>
<dbReference type="HAMAP" id="MF_01318_B">
    <property type="entry name" value="Ribosomal_uL1_B"/>
    <property type="match status" value="1"/>
</dbReference>
<evidence type="ECO:0000313" key="13">
    <source>
        <dbReference type="Proteomes" id="UP000245533"/>
    </source>
</evidence>
<dbReference type="CDD" id="cd00403">
    <property type="entry name" value="Ribosomal_L1"/>
    <property type="match status" value="1"/>
</dbReference>
<sequence length="232" mass="25232">MAKRGKKYQQVAELIDREAEYTIEEACDLVKKTKTASFDESVDLDLRLGVDPRHADQMVRGTVSLPHGTGKSVRVLALVNEAKQEEAKEAGADHVGLDEYIEKIEDGWADIDVIIATPDVMGKIGKLGRHLGPRGLMPNPKSGTVTMDVADAVKEFKSGKIDFRVDKAGILHTSIGKASFEPNEIRENLISFLQTIIKLRPASAKGAYIKSAYISTTMGPGIPISRSSITSI</sequence>
<dbReference type="Proteomes" id="UP000245533">
    <property type="component" value="Unassembled WGS sequence"/>
</dbReference>
<dbReference type="GO" id="GO:0019843">
    <property type="term" value="F:rRNA binding"/>
    <property type="evidence" value="ECO:0007669"/>
    <property type="project" value="UniProtKB-UniRule"/>
</dbReference>
<proteinExistence type="inferred from homology"/>
<dbReference type="InterPro" id="IPR005878">
    <property type="entry name" value="Ribosom_uL1_bac-type"/>
</dbReference>
<keyword evidence="4 10" id="KW-0699">rRNA-binding</keyword>
<keyword evidence="8 10" id="KW-0687">Ribonucleoprotein</keyword>
<evidence type="ECO:0000256" key="3">
    <source>
        <dbReference type="ARBA" id="ARBA00022555"/>
    </source>
</evidence>
<keyword evidence="6 10" id="KW-0694">RNA-binding</keyword>
<evidence type="ECO:0000256" key="2">
    <source>
        <dbReference type="ARBA" id="ARBA00022491"/>
    </source>
</evidence>
<dbReference type="PANTHER" id="PTHR36427:SF3">
    <property type="entry name" value="LARGE RIBOSOMAL SUBUNIT PROTEIN UL1M"/>
    <property type="match status" value="1"/>
</dbReference>
<dbReference type="Gene3D" id="3.30.190.20">
    <property type="match status" value="1"/>
</dbReference>
<gene>
    <name evidence="10" type="primary">rplA</name>
    <name evidence="12" type="ORF">DDZ15_05630</name>
</gene>
<reference evidence="12 13" key="1">
    <citation type="submission" date="2018-05" db="EMBL/GenBank/DDBJ databases">
        <title>Rhodohalobacter halophilus gen. nov., sp. nov., a moderately halophilic member of the family Balneolaceae.</title>
        <authorList>
            <person name="Liu Z.-W."/>
        </authorList>
    </citation>
    <scope>NUCLEOTIDE SEQUENCE [LARGE SCALE GENOMIC DNA]</scope>
    <source>
        <strain evidence="12 13">8A47</strain>
    </source>
</reference>
<protein>
    <recommendedName>
        <fullName evidence="9 10">Large ribosomal subunit protein uL1</fullName>
    </recommendedName>
</protein>
<dbReference type="PANTHER" id="PTHR36427">
    <property type="entry name" value="54S RIBOSOMAL PROTEIN L1, MITOCHONDRIAL"/>
    <property type="match status" value="1"/>
</dbReference>
<evidence type="ECO:0000256" key="6">
    <source>
        <dbReference type="ARBA" id="ARBA00022884"/>
    </source>
</evidence>
<dbReference type="AlphaFoldDB" id="A0A316TUL5"/>
<comment type="similarity">
    <text evidence="1 10 11">Belongs to the universal ribosomal protein uL1 family.</text>
</comment>
<dbReference type="InterPro" id="IPR016095">
    <property type="entry name" value="Ribosomal_uL1_3-a/b-sand"/>
</dbReference>
<dbReference type="Pfam" id="PF00687">
    <property type="entry name" value="Ribosomal_L1"/>
    <property type="match status" value="1"/>
</dbReference>
<keyword evidence="7 10" id="KW-0689">Ribosomal protein</keyword>
<dbReference type="PIRSF" id="PIRSF002155">
    <property type="entry name" value="Ribosomal_L1"/>
    <property type="match status" value="1"/>
</dbReference>
<dbReference type="InterPro" id="IPR028364">
    <property type="entry name" value="Ribosomal_uL1/biogenesis"/>
</dbReference>
<dbReference type="NCBIfam" id="TIGR01169">
    <property type="entry name" value="rplA_bact"/>
    <property type="match status" value="1"/>
</dbReference>